<feature type="region of interest" description="Disordered" evidence="1">
    <location>
        <begin position="1"/>
        <end position="30"/>
    </location>
</feature>
<dbReference type="EMBL" id="AFWV01000005">
    <property type="protein sequence ID" value="EGV18829.1"/>
    <property type="molecule type" value="Genomic_DNA"/>
</dbReference>
<evidence type="ECO:0000313" key="4">
    <source>
        <dbReference type="Proteomes" id="UP000005459"/>
    </source>
</evidence>
<evidence type="ECO:0000259" key="2">
    <source>
        <dbReference type="Pfam" id="PF03235"/>
    </source>
</evidence>
<dbReference type="PANTHER" id="PTHR39639:SF1">
    <property type="entry name" value="DUF262 DOMAIN-CONTAINING PROTEIN"/>
    <property type="match status" value="1"/>
</dbReference>
<name>F9U9N1_9GAMM</name>
<feature type="domain" description="GmrSD restriction endonucleases N-terminal" evidence="2">
    <location>
        <begin position="49"/>
        <end position="191"/>
    </location>
</feature>
<accession>F9U9N1</accession>
<sequence length="394" mass="45293">MSAQDPIVDFPDSLDDLDAEDTRSDSAPIKPWDPNKIRITTKNFTLREVVDQIEEKEIDLAPDFQRDFVWKQRQRTRLVESVLLGIPLPAFYFNQDRDGTYQVVDGVQRLTTIRLFMAGQHTLDKTDLEYLRELHGRTYSNLTPVLQRRIRTTQIVVHVIEPQTPDEIKYDIFGRVNTLGEPLSAQEIRHAMSKDRSRRFLHELVQLNSFDIATDFYFYRGSTQASPGGFRDSKRMTDREFALRFCAFWNFSADEYRKFENLDAYLVEYTRRIDGRSTNGPALSDCHLNELSDAFNRGMINAAGILGHEAFRRLNPETLRRGPINRAVFEAQSIAFSGYELQQLKPRANRIREALLGAFGDSNYVRAVTVGTGDSGAIDLRLNKTRELLAEALQ</sequence>
<keyword evidence="4" id="KW-1185">Reference proteome</keyword>
<dbReference type="PATRIC" id="fig|768671.3.peg.1736"/>
<dbReference type="OrthoDB" id="9798761at2"/>
<dbReference type="InterPro" id="IPR004919">
    <property type="entry name" value="GmrSD_N"/>
</dbReference>
<dbReference type="Proteomes" id="UP000005459">
    <property type="component" value="Unassembled WGS sequence"/>
</dbReference>
<dbReference type="STRING" id="768671.ThimaDRAFT_1633"/>
<proteinExistence type="predicted"/>
<dbReference type="PANTHER" id="PTHR39639">
    <property type="entry name" value="CHROMOSOME 16, WHOLE GENOME SHOTGUN SEQUENCE"/>
    <property type="match status" value="1"/>
</dbReference>
<evidence type="ECO:0000313" key="3">
    <source>
        <dbReference type="EMBL" id="EGV18829.1"/>
    </source>
</evidence>
<evidence type="ECO:0000256" key="1">
    <source>
        <dbReference type="SAM" id="MobiDB-lite"/>
    </source>
</evidence>
<reference evidence="3 4" key="1">
    <citation type="submission" date="2011-06" db="EMBL/GenBank/DDBJ databases">
        <title>The draft genome of Thiocapsa marina 5811.</title>
        <authorList>
            <consortium name="US DOE Joint Genome Institute (JGI-PGF)"/>
            <person name="Lucas S."/>
            <person name="Han J."/>
            <person name="Cheng J.-F."/>
            <person name="Goodwin L."/>
            <person name="Pitluck S."/>
            <person name="Peters L."/>
            <person name="Land M.L."/>
            <person name="Hauser L."/>
            <person name="Vogl K."/>
            <person name="Liu Z."/>
            <person name="Imhoff J."/>
            <person name="Thiel V."/>
            <person name="Frigaard N.-U."/>
            <person name="Bryant D."/>
            <person name="Woyke T.J."/>
        </authorList>
    </citation>
    <scope>NUCLEOTIDE SEQUENCE [LARGE SCALE GENOMIC DNA]</scope>
    <source>
        <strain evidence="3 4">5811</strain>
    </source>
</reference>
<protein>
    <recommendedName>
        <fullName evidence="2">GmrSD restriction endonucleases N-terminal domain-containing protein</fullName>
    </recommendedName>
</protein>
<gene>
    <name evidence="3" type="ORF">ThimaDRAFT_1633</name>
</gene>
<organism evidence="3 4">
    <name type="scientific">Thiocapsa marina 5811</name>
    <dbReference type="NCBI Taxonomy" id="768671"/>
    <lineage>
        <taxon>Bacteria</taxon>
        <taxon>Pseudomonadati</taxon>
        <taxon>Pseudomonadota</taxon>
        <taxon>Gammaproteobacteria</taxon>
        <taxon>Chromatiales</taxon>
        <taxon>Chromatiaceae</taxon>
        <taxon>Thiocapsa</taxon>
    </lineage>
</organism>
<dbReference type="eggNOG" id="COG1479">
    <property type="taxonomic scope" value="Bacteria"/>
</dbReference>
<dbReference type="Pfam" id="PF03235">
    <property type="entry name" value="GmrSD_N"/>
    <property type="match status" value="1"/>
</dbReference>
<dbReference type="AlphaFoldDB" id="F9U9N1"/>